<comment type="similarity">
    <text evidence="1 2">Belongs to the nucleosome assembly protein (NAP) family.</text>
</comment>
<name>A0ABR2VM88_9FUNG</name>
<keyword evidence="4" id="KW-1185">Reference proteome</keyword>
<dbReference type="EMBL" id="JASJQH010009382">
    <property type="protein sequence ID" value="KAK9679797.1"/>
    <property type="molecule type" value="Genomic_DNA"/>
</dbReference>
<dbReference type="Pfam" id="PF00956">
    <property type="entry name" value="NAP"/>
    <property type="match status" value="1"/>
</dbReference>
<dbReference type="InterPro" id="IPR037231">
    <property type="entry name" value="NAP-like_sf"/>
</dbReference>
<gene>
    <name evidence="3" type="ORF">K7432_016158</name>
</gene>
<dbReference type="SUPFAM" id="SSF143113">
    <property type="entry name" value="NAP-like"/>
    <property type="match status" value="1"/>
</dbReference>
<dbReference type="PANTHER" id="PTHR11875">
    <property type="entry name" value="TESTIS-SPECIFIC Y-ENCODED PROTEIN"/>
    <property type="match status" value="1"/>
</dbReference>
<evidence type="ECO:0000256" key="1">
    <source>
        <dbReference type="ARBA" id="ARBA00009947"/>
    </source>
</evidence>
<sequence length="211" mass="24716">MSTEILEVDPALQKVWPQVVQIEDEFEKINDTLVEETTALATKYENIKAPIYEKRSEILAQIPKFWSTAFENHPMLSALLDEEDLLVFEYLTNLKVQRDEKDCTVYKIIMEFSENPYFENKELIKEFSHDDDGCCVKVKNHPITWKEGKDITKKSDQNEEMDSGSFFMWFTEDDAEIGELVANDLFPNALRYFQGIDEEEDSEDDLNEEDE</sequence>
<dbReference type="Proteomes" id="UP001479436">
    <property type="component" value="Unassembled WGS sequence"/>
</dbReference>
<evidence type="ECO:0008006" key="5">
    <source>
        <dbReference type="Google" id="ProtNLM"/>
    </source>
</evidence>
<dbReference type="InterPro" id="IPR002164">
    <property type="entry name" value="NAP_family"/>
</dbReference>
<proteinExistence type="inferred from homology"/>
<accession>A0ABR2VM88</accession>
<evidence type="ECO:0000313" key="3">
    <source>
        <dbReference type="EMBL" id="KAK9679797.1"/>
    </source>
</evidence>
<reference evidence="3 4" key="1">
    <citation type="submission" date="2023-04" db="EMBL/GenBank/DDBJ databases">
        <title>Genome of Basidiobolus ranarum AG-B5.</title>
        <authorList>
            <person name="Stajich J.E."/>
            <person name="Carter-House D."/>
            <person name="Gryganskyi A."/>
        </authorList>
    </citation>
    <scope>NUCLEOTIDE SEQUENCE [LARGE SCALE GENOMIC DNA]</scope>
    <source>
        <strain evidence="3 4">AG-B5</strain>
    </source>
</reference>
<comment type="caution">
    <text evidence="3">The sequence shown here is derived from an EMBL/GenBank/DDBJ whole genome shotgun (WGS) entry which is preliminary data.</text>
</comment>
<dbReference type="Gene3D" id="3.30.1120.90">
    <property type="entry name" value="Nucleosome assembly protein"/>
    <property type="match status" value="1"/>
</dbReference>
<protein>
    <recommendedName>
        <fullName evidence="5">Nucleosome assembly protein</fullName>
    </recommendedName>
</protein>
<evidence type="ECO:0000313" key="4">
    <source>
        <dbReference type="Proteomes" id="UP001479436"/>
    </source>
</evidence>
<dbReference type="Gene3D" id="1.20.5.1500">
    <property type="match status" value="1"/>
</dbReference>
<evidence type="ECO:0000256" key="2">
    <source>
        <dbReference type="RuleBase" id="RU003876"/>
    </source>
</evidence>
<organism evidence="3 4">
    <name type="scientific">Basidiobolus ranarum</name>
    <dbReference type="NCBI Taxonomy" id="34480"/>
    <lineage>
        <taxon>Eukaryota</taxon>
        <taxon>Fungi</taxon>
        <taxon>Fungi incertae sedis</taxon>
        <taxon>Zoopagomycota</taxon>
        <taxon>Entomophthoromycotina</taxon>
        <taxon>Basidiobolomycetes</taxon>
        <taxon>Basidiobolales</taxon>
        <taxon>Basidiobolaceae</taxon>
        <taxon>Basidiobolus</taxon>
    </lineage>
</organism>